<comment type="caution">
    <text evidence="8">The sequence shown here is derived from an EMBL/GenBank/DDBJ whole genome shotgun (WGS) entry which is preliminary data.</text>
</comment>
<accession>A0A7L2AIH9</accession>
<feature type="region of interest" description="Disordered" evidence="6">
    <location>
        <begin position="14"/>
        <end position="37"/>
    </location>
</feature>
<dbReference type="AlphaFoldDB" id="A0A7L2AIH9"/>
<reference evidence="8 9" key="1">
    <citation type="submission" date="2019-09" db="EMBL/GenBank/DDBJ databases">
        <title>Bird 10,000 Genomes (B10K) Project - Family phase.</title>
        <authorList>
            <person name="Zhang G."/>
        </authorList>
    </citation>
    <scope>NUCLEOTIDE SEQUENCE [LARGE SCALE GENOMIC DNA]</scope>
    <source>
        <strain evidence="8">B10K-DU-001-55</strain>
        <tissue evidence="8">Muscle</tissue>
    </source>
</reference>
<dbReference type="Proteomes" id="UP000590868">
    <property type="component" value="Unassembled WGS sequence"/>
</dbReference>
<dbReference type="GO" id="GO:0016020">
    <property type="term" value="C:membrane"/>
    <property type="evidence" value="ECO:0007669"/>
    <property type="project" value="UniProtKB-SubCell"/>
</dbReference>
<dbReference type="OrthoDB" id="9994280at2759"/>
<evidence type="ECO:0000256" key="6">
    <source>
        <dbReference type="SAM" id="MobiDB-lite"/>
    </source>
</evidence>
<feature type="compositionally biased region" description="Polar residues" evidence="6">
    <location>
        <begin position="475"/>
        <end position="485"/>
    </location>
</feature>
<keyword evidence="3 7" id="KW-0812">Transmembrane</keyword>
<evidence type="ECO:0000256" key="5">
    <source>
        <dbReference type="ARBA" id="ARBA00023136"/>
    </source>
</evidence>
<evidence type="ECO:0000256" key="3">
    <source>
        <dbReference type="ARBA" id="ARBA00022692"/>
    </source>
</evidence>
<evidence type="ECO:0000313" key="8">
    <source>
        <dbReference type="EMBL" id="NXP46935.1"/>
    </source>
</evidence>
<feature type="compositionally biased region" description="Low complexity" evidence="6">
    <location>
        <begin position="452"/>
        <end position="462"/>
    </location>
</feature>
<feature type="non-terminal residue" evidence="8">
    <location>
        <position position="548"/>
    </location>
</feature>
<name>A0A7L2AIH9_9GRUI</name>
<comment type="subcellular location">
    <subcellularLocation>
        <location evidence="1">Membrane</location>
        <topology evidence="1">Multi-pass membrane protein</topology>
    </subcellularLocation>
</comment>
<gene>
    <name evidence="8" type="primary">Tmem200c</name>
    <name evidence="8" type="ORF">HELFUL_R09685</name>
</gene>
<feature type="region of interest" description="Disordered" evidence="6">
    <location>
        <begin position="88"/>
        <end position="143"/>
    </location>
</feature>
<feature type="compositionally biased region" description="Low complexity" evidence="6">
    <location>
        <begin position="129"/>
        <end position="143"/>
    </location>
</feature>
<evidence type="ECO:0000256" key="2">
    <source>
        <dbReference type="ARBA" id="ARBA00005308"/>
    </source>
</evidence>
<proteinExistence type="inferred from homology"/>
<dbReference type="PANTHER" id="PTHR31815">
    <property type="entry name" value="AGAP005329-PA"/>
    <property type="match status" value="1"/>
</dbReference>
<evidence type="ECO:0000256" key="1">
    <source>
        <dbReference type="ARBA" id="ARBA00004141"/>
    </source>
</evidence>
<keyword evidence="9" id="KW-1185">Reference proteome</keyword>
<sequence length="548" mass="58790">MIATGGLLRISARKQDPLRPQSQVPKRKRKAKKKRKNDVVVVKGKLKLCSLSGLIALCGILVLLVGIALAVVGYWPKPSQVYREGSFSRGRHLGSEDGTPKNHSQSQEGAQAGIHPESIPRANTSTTATTRGSPQSRPTTSSPQASVGFLFRLFSSYLHSDKLKVLGPLIMGIGIFLFICANAVLHENRDKKTKIINLRDLYSTVIDAHSLRAKDGGNPASAPLNGFVNYVQSRGLELKPGGEGLGAAAMLAKSSWPPGLGVSPPDLVSSPQRSSFCTPPQPPSLAEAVYSIYRERAALTGRTVTSPPSSPLESWGWRSTTSSIVDSSLSTFTLLPLAPSGRGGGWQRPPGERGAQEIPRGAFELSLTNLSSSRHVEGGCGTRRHKLVLRRQSTSCLPDARRPLFPEPPRSPDVSTGLASNLLVKASSSYSKSLDLEGSPPSASPVITRTDSQSSQSELSSSNKGYSHLEEAGTSLESVANTPASKIQDCEEEPVEKMDPLKATSREQTVEQSQQTQRQYTNKEKLFMISRSHAALGLEDGELESTGI</sequence>
<feature type="region of interest" description="Disordered" evidence="6">
    <location>
        <begin position="432"/>
        <end position="525"/>
    </location>
</feature>
<organism evidence="8 9">
    <name type="scientific">Heliornis fulica</name>
    <name type="common">sungrebe</name>
    <dbReference type="NCBI Taxonomy" id="54369"/>
    <lineage>
        <taxon>Eukaryota</taxon>
        <taxon>Metazoa</taxon>
        <taxon>Chordata</taxon>
        <taxon>Craniata</taxon>
        <taxon>Vertebrata</taxon>
        <taxon>Euteleostomi</taxon>
        <taxon>Archelosauria</taxon>
        <taxon>Archosauria</taxon>
        <taxon>Dinosauria</taxon>
        <taxon>Saurischia</taxon>
        <taxon>Theropoda</taxon>
        <taxon>Coelurosauria</taxon>
        <taxon>Aves</taxon>
        <taxon>Neognathae</taxon>
        <taxon>Neoaves</taxon>
        <taxon>Gruiformes</taxon>
        <taxon>Heliornithidae</taxon>
        <taxon>Heliornis</taxon>
    </lineage>
</organism>
<feature type="non-terminal residue" evidence="8">
    <location>
        <position position="1"/>
    </location>
</feature>
<feature type="compositionally biased region" description="Basic residues" evidence="6">
    <location>
        <begin position="25"/>
        <end position="36"/>
    </location>
</feature>
<protein>
    <submittedName>
        <fullName evidence="8">T200C protein</fullName>
    </submittedName>
</protein>
<dbReference type="PANTHER" id="PTHR31815:SF2">
    <property type="entry name" value="TRANSMEMBRANE PROTEIN 200C"/>
    <property type="match status" value="1"/>
</dbReference>
<feature type="transmembrane region" description="Helical" evidence="7">
    <location>
        <begin position="165"/>
        <end position="185"/>
    </location>
</feature>
<dbReference type="InterPro" id="IPR018787">
    <property type="entry name" value="DUF2371_TMEM200"/>
</dbReference>
<feature type="compositionally biased region" description="Low complexity" evidence="6">
    <location>
        <begin position="510"/>
        <end position="519"/>
    </location>
</feature>
<comment type="similarity">
    <text evidence="2">Belongs to the TMEM200 family.</text>
</comment>
<evidence type="ECO:0000256" key="7">
    <source>
        <dbReference type="SAM" id="Phobius"/>
    </source>
</evidence>
<dbReference type="Pfam" id="PF10177">
    <property type="entry name" value="DUF2371"/>
    <property type="match status" value="1"/>
</dbReference>
<keyword evidence="5 7" id="KW-0472">Membrane</keyword>
<feature type="transmembrane region" description="Helical" evidence="7">
    <location>
        <begin position="53"/>
        <end position="75"/>
    </location>
</feature>
<feature type="region of interest" description="Disordered" evidence="6">
    <location>
        <begin position="398"/>
        <end position="417"/>
    </location>
</feature>
<keyword evidence="4 7" id="KW-1133">Transmembrane helix</keyword>
<evidence type="ECO:0000313" key="9">
    <source>
        <dbReference type="Proteomes" id="UP000590868"/>
    </source>
</evidence>
<evidence type="ECO:0000256" key="4">
    <source>
        <dbReference type="ARBA" id="ARBA00022989"/>
    </source>
</evidence>
<dbReference type="EMBL" id="VXBZ01003647">
    <property type="protein sequence ID" value="NXP46935.1"/>
    <property type="molecule type" value="Genomic_DNA"/>
</dbReference>
<feature type="compositionally biased region" description="Basic and acidic residues" evidence="6">
    <location>
        <begin position="495"/>
        <end position="509"/>
    </location>
</feature>